<dbReference type="EMBL" id="JAXIVS010000002">
    <property type="protein sequence ID" value="MDY7226199.1"/>
    <property type="molecule type" value="Genomic_DNA"/>
</dbReference>
<accession>A0ABU5GZS4</accession>
<dbReference type="RefSeq" id="WP_321544920.1">
    <property type="nucleotide sequence ID" value="NZ_JAXIVS010000002.1"/>
</dbReference>
<keyword evidence="3" id="KW-1185">Reference proteome</keyword>
<comment type="caution">
    <text evidence="2">The sequence shown here is derived from an EMBL/GenBank/DDBJ whole genome shotgun (WGS) entry which is preliminary data.</text>
</comment>
<name>A0ABU5GZS4_9BACT</name>
<reference evidence="2 3" key="1">
    <citation type="submission" date="2023-12" db="EMBL/GenBank/DDBJ databases">
        <title>the genome sequence of Hyalangium sp. s54d21.</title>
        <authorList>
            <person name="Zhang X."/>
        </authorList>
    </citation>
    <scope>NUCLEOTIDE SEQUENCE [LARGE SCALE GENOMIC DNA]</scope>
    <source>
        <strain evidence="3">s54d21</strain>
    </source>
</reference>
<organism evidence="2 3">
    <name type="scientific">Hyalangium rubrum</name>
    <dbReference type="NCBI Taxonomy" id="3103134"/>
    <lineage>
        <taxon>Bacteria</taxon>
        <taxon>Pseudomonadati</taxon>
        <taxon>Myxococcota</taxon>
        <taxon>Myxococcia</taxon>
        <taxon>Myxococcales</taxon>
        <taxon>Cystobacterineae</taxon>
        <taxon>Archangiaceae</taxon>
        <taxon>Hyalangium</taxon>
    </lineage>
</organism>
<gene>
    <name evidence="2" type="ORF">SYV04_07375</name>
</gene>
<evidence type="ECO:0000313" key="3">
    <source>
        <dbReference type="Proteomes" id="UP001291309"/>
    </source>
</evidence>
<dbReference type="Proteomes" id="UP001291309">
    <property type="component" value="Unassembled WGS sequence"/>
</dbReference>
<evidence type="ECO:0000256" key="1">
    <source>
        <dbReference type="SAM" id="MobiDB-lite"/>
    </source>
</evidence>
<feature type="region of interest" description="Disordered" evidence="1">
    <location>
        <begin position="16"/>
        <end position="58"/>
    </location>
</feature>
<protein>
    <submittedName>
        <fullName evidence="2">Uncharacterized protein</fullName>
    </submittedName>
</protein>
<evidence type="ECO:0000313" key="2">
    <source>
        <dbReference type="EMBL" id="MDY7226199.1"/>
    </source>
</evidence>
<sequence length="72" mass="7258">MTRHHKGASFIDYELPDWIGGKPAAPSIPGEQAGKGKPRPVTTLAVGEEGGGGSTPGIVTTMALGEEGNSQG</sequence>
<proteinExistence type="predicted"/>